<comment type="similarity">
    <text evidence="4 16">Belongs to the folylpolyglutamate synthase family.</text>
</comment>
<comment type="function">
    <text evidence="1 16">Functions in two distinct reactions of the de novo folate biosynthetic pathway. Catalyzes the addition of a glutamate residue to dihydropteroate (7,8-dihydropteroate or H2Pte) to form dihydrofolate (7,8-dihydrofolate monoglutamate or H2Pte-Glu). Also catalyzes successive additions of L-glutamate to tetrahydrofolate or 10-formyltetrahydrofolate or 5,10-methylenetetrahydrofolate, leading to folylpolyglutamate derivatives.</text>
</comment>
<evidence type="ECO:0000256" key="7">
    <source>
        <dbReference type="ARBA" id="ARBA00022723"/>
    </source>
</evidence>
<dbReference type="InterPro" id="IPR004101">
    <property type="entry name" value="Mur_ligase_C"/>
</dbReference>
<dbReference type="EMBL" id="CP097753">
    <property type="protein sequence ID" value="URJ28278.1"/>
    <property type="molecule type" value="Genomic_DNA"/>
</dbReference>
<sequence>MSKILSVPTEQSSLTEWLYYIERLSCVSIDLSLDRIRKIAIDLDLIHPAEYVILVGGTNGKGTTCSVLEAILLNNNNTVGLYTSPHLLSYNERIRICGKELPDCAHITAMSVIEDARNKIALTYFEFVTLSALYMFKQEKLDLIILEVGLGGRLDATNIVDPDISVITNIAIDHTEFLGTSRDMIAKEKSGIFRFNKPVVIGDSCLPTTISKMAKYYGAILFTRGRDWGFHVYENKWMWWRHSSRNGFLYDLPLPLIPLENAATALSVLCWLPFLVVKTAICHGLRAANLPGRFQIITNSPLVILDVGHNPHAANYLAKRLAAILLERTGSVRIVIGMLKTKDIHGTICCLNHLINVWYCSNLDTPFSASSEELSAFLVNSDNVHQFSNILEAWNQAMSDATFDDCVIAFGSFHAVSPIMRKIISSC</sequence>
<dbReference type="InterPro" id="IPR036615">
    <property type="entry name" value="Mur_ligase_C_dom_sf"/>
</dbReference>
<evidence type="ECO:0000256" key="16">
    <source>
        <dbReference type="PIRNR" id="PIRNR001563"/>
    </source>
</evidence>
<dbReference type="GO" id="GO:0046872">
    <property type="term" value="F:metal ion binding"/>
    <property type="evidence" value="ECO:0007669"/>
    <property type="project" value="UniProtKB-KW"/>
</dbReference>
<comment type="catalytic activity">
    <reaction evidence="12">
        <text>(6S)-5,6,7,8-tetrahydrofolyl-(gamma-L-Glu)(n) + L-glutamate + ATP = (6S)-5,6,7,8-tetrahydrofolyl-(gamma-L-Glu)(n+1) + ADP + phosphate + H(+)</text>
        <dbReference type="Rhea" id="RHEA:10580"/>
        <dbReference type="Rhea" id="RHEA-COMP:14738"/>
        <dbReference type="Rhea" id="RHEA-COMP:14740"/>
        <dbReference type="ChEBI" id="CHEBI:15378"/>
        <dbReference type="ChEBI" id="CHEBI:29985"/>
        <dbReference type="ChEBI" id="CHEBI:30616"/>
        <dbReference type="ChEBI" id="CHEBI:43474"/>
        <dbReference type="ChEBI" id="CHEBI:141005"/>
        <dbReference type="ChEBI" id="CHEBI:456216"/>
        <dbReference type="EC" id="6.3.2.17"/>
    </reaction>
</comment>
<reference evidence="19" key="1">
    <citation type="submission" date="2022-05" db="EMBL/GenBank/DDBJ databases">
        <title>Impact of host demography and evolutionary history on endosymbiont molecular evolution: a test in carpenter ants (Genus Camponotus) and their Blochmannia endosymbionts.</title>
        <authorList>
            <person name="Manthey J.D."/>
            <person name="Giron J.C."/>
            <person name="Hruska J.P."/>
        </authorList>
    </citation>
    <scope>NUCLEOTIDE SEQUENCE</scope>
    <source>
        <strain evidence="19">C-039</strain>
    </source>
</reference>
<dbReference type="PANTHER" id="PTHR11136:SF0">
    <property type="entry name" value="DIHYDROFOLATE SYNTHETASE-RELATED"/>
    <property type="match status" value="1"/>
</dbReference>
<evidence type="ECO:0000256" key="8">
    <source>
        <dbReference type="ARBA" id="ARBA00022741"/>
    </source>
</evidence>
<evidence type="ECO:0000259" key="18">
    <source>
        <dbReference type="Pfam" id="PF08245"/>
    </source>
</evidence>
<keyword evidence="8 16" id="KW-0547">Nucleotide-binding</keyword>
<feature type="domain" description="Mur ligase C-terminal" evidence="17">
    <location>
        <begin position="292"/>
        <end position="413"/>
    </location>
</feature>
<comment type="catalytic activity">
    <reaction evidence="14">
        <text>(6R)-5,10-methylenetetrahydrofolyl-(gamma-L-Glu)(n) + L-glutamate + ATP = (6R)-5,10-methylenetetrahydrofolyl-(gamma-L-Glu)(n+1) + ADP + phosphate + H(+)</text>
        <dbReference type="Rhea" id="RHEA:51912"/>
        <dbReference type="Rhea" id="RHEA-COMP:13257"/>
        <dbReference type="Rhea" id="RHEA-COMP:13258"/>
        <dbReference type="ChEBI" id="CHEBI:15378"/>
        <dbReference type="ChEBI" id="CHEBI:29985"/>
        <dbReference type="ChEBI" id="CHEBI:30616"/>
        <dbReference type="ChEBI" id="CHEBI:43474"/>
        <dbReference type="ChEBI" id="CHEBI:136572"/>
        <dbReference type="ChEBI" id="CHEBI:456216"/>
        <dbReference type="EC" id="6.3.2.17"/>
    </reaction>
</comment>
<dbReference type="SUPFAM" id="SSF53623">
    <property type="entry name" value="MurD-like peptide ligases, catalytic domain"/>
    <property type="match status" value="1"/>
</dbReference>
<evidence type="ECO:0000256" key="10">
    <source>
        <dbReference type="ARBA" id="ARBA00022842"/>
    </source>
</evidence>
<dbReference type="NCBIfam" id="NF008101">
    <property type="entry name" value="PRK10846.1"/>
    <property type="match status" value="1"/>
</dbReference>
<dbReference type="GO" id="GO:0005524">
    <property type="term" value="F:ATP binding"/>
    <property type="evidence" value="ECO:0007669"/>
    <property type="project" value="UniProtKB-KW"/>
</dbReference>
<evidence type="ECO:0000256" key="1">
    <source>
        <dbReference type="ARBA" id="ARBA00002714"/>
    </source>
</evidence>
<evidence type="ECO:0000256" key="12">
    <source>
        <dbReference type="ARBA" id="ARBA00047493"/>
    </source>
</evidence>
<evidence type="ECO:0000256" key="11">
    <source>
        <dbReference type="ARBA" id="ARBA00022909"/>
    </source>
</evidence>
<dbReference type="PIRSF" id="PIRSF001563">
    <property type="entry name" value="Folylpolyglu_synth"/>
    <property type="match status" value="1"/>
</dbReference>
<evidence type="ECO:0000256" key="14">
    <source>
        <dbReference type="ARBA" id="ARBA00049035"/>
    </source>
</evidence>
<dbReference type="Pfam" id="PF08245">
    <property type="entry name" value="Mur_ligase_M"/>
    <property type="match status" value="1"/>
</dbReference>
<keyword evidence="7" id="KW-0479">Metal-binding</keyword>
<keyword evidence="6 16" id="KW-0436">Ligase</keyword>
<evidence type="ECO:0000313" key="20">
    <source>
        <dbReference type="Proteomes" id="UP001056209"/>
    </source>
</evidence>
<dbReference type="Gene3D" id="3.90.190.20">
    <property type="entry name" value="Mur ligase, C-terminal domain"/>
    <property type="match status" value="1"/>
</dbReference>
<dbReference type="GO" id="GO:0004326">
    <property type="term" value="F:tetrahydrofolylpolyglutamate synthase activity"/>
    <property type="evidence" value="ECO:0007669"/>
    <property type="project" value="UniProtKB-EC"/>
</dbReference>
<proteinExistence type="inferred from homology"/>
<evidence type="ECO:0000256" key="13">
    <source>
        <dbReference type="ARBA" id="ARBA00047808"/>
    </source>
</evidence>
<dbReference type="GO" id="GO:0008841">
    <property type="term" value="F:dihydrofolate synthase activity"/>
    <property type="evidence" value="ECO:0007669"/>
    <property type="project" value="UniProtKB-EC"/>
</dbReference>
<dbReference type="RefSeq" id="WP_250248712.1">
    <property type="nucleotide sequence ID" value="NZ_CP097753.1"/>
</dbReference>
<evidence type="ECO:0000313" key="19">
    <source>
        <dbReference type="EMBL" id="URJ28278.1"/>
    </source>
</evidence>
<protein>
    <recommendedName>
        <fullName evidence="5 16">Dihydrofolate synthase/folylpolyglutamate synthase</fullName>
    </recommendedName>
</protein>
<name>A0A9Q8TVZ0_9ENTR</name>
<dbReference type="PANTHER" id="PTHR11136">
    <property type="entry name" value="FOLYLPOLYGLUTAMATE SYNTHASE-RELATED"/>
    <property type="match status" value="1"/>
</dbReference>
<dbReference type="InterPro" id="IPR018109">
    <property type="entry name" value="Folylpolyglutamate_synth_CS"/>
</dbReference>
<evidence type="ECO:0000256" key="4">
    <source>
        <dbReference type="ARBA" id="ARBA00008276"/>
    </source>
</evidence>
<dbReference type="InterPro" id="IPR036565">
    <property type="entry name" value="Mur-like_cat_sf"/>
</dbReference>
<dbReference type="AlphaFoldDB" id="A0A9Q8TVZ0"/>
<comment type="catalytic activity">
    <reaction evidence="13">
        <text>10-formyltetrahydrofolyl-(gamma-L-Glu)(n) + L-glutamate + ATP = 10-formyltetrahydrofolyl-(gamma-L-Glu)(n+1) + ADP + phosphate + H(+)</text>
        <dbReference type="Rhea" id="RHEA:51904"/>
        <dbReference type="Rhea" id="RHEA-COMP:13088"/>
        <dbReference type="Rhea" id="RHEA-COMP:14300"/>
        <dbReference type="ChEBI" id="CHEBI:15378"/>
        <dbReference type="ChEBI" id="CHEBI:29985"/>
        <dbReference type="ChEBI" id="CHEBI:30616"/>
        <dbReference type="ChEBI" id="CHEBI:43474"/>
        <dbReference type="ChEBI" id="CHEBI:134413"/>
        <dbReference type="ChEBI" id="CHEBI:456216"/>
        <dbReference type="EC" id="6.3.2.17"/>
    </reaction>
</comment>
<dbReference type="InterPro" id="IPR001645">
    <property type="entry name" value="Folylpolyglutamate_synth"/>
</dbReference>
<gene>
    <name evidence="19" type="primary">folC</name>
    <name evidence="19" type="ORF">M9393_00705</name>
</gene>
<dbReference type="PROSITE" id="PS01012">
    <property type="entry name" value="FOLYLPOLYGLU_SYNT_2"/>
    <property type="match status" value="1"/>
</dbReference>
<evidence type="ECO:0000256" key="5">
    <source>
        <dbReference type="ARBA" id="ARBA00019357"/>
    </source>
</evidence>
<keyword evidence="11" id="KW-0289">Folate biosynthesis</keyword>
<evidence type="ECO:0000256" key="3">
    <source>
        <dbReference type="ARBA" id="ARBA00005150"/>
    </source>
</evidence>
<evidence type="ECO:0000256" key="2">
    <source>
        <dbReference type="ARBA" id="ARBA00004799"/>
    </source>
</evidence>
<organism evidence="19 20">
    <name type="scientific">Candidatus Blochmannia vicinus</name>
    <name type="common">nom. nud.</name>
    <dbReference type="NCBI Taxonomy" id="251540"/>
    <lineage>
        <taxon>Bacteria</taxon>
        <taxon>Pseudomonadati</taxon>
        <taxon>Pseudomonadota</taxon>
        <taxon>Gammaproteobacteria</taxon>
        <taxon>Enterobacterales</taxon>
        <taxon>Enterobacteriaceae</taxon>
        <taxon>ant endosymbionts</taxon>
        <taxon>Candidatus Blochmanniella</taxon>
    </lineage>
</organism>
<feature type="domain" description="Mur ligase central" evidence="18">
    <location>
        <begin position="55"/>
        <end position="197"/>
    </location>
</feature>
<dbReference type="Proteomes" id="UP001056209">
    <property type="component" value="Chromosome"/>
</dbReference>
<keyword evidence="10" id="KW-0460">Magnesium</keyword>
<comment type="pathway">
    <text evidence="2">Cofactor biosynthesis; tetrahydrofolate biosynthesis; 7,8-dihydrofolate from 2-amino-4-hydroxy-6-hydroxymethyl-7,8-dihydropteridine diphosphate and 4-aminobenzoate: step 2/2.</text>
</comment>
<comment type="catalytic activity">
    <reaction evidence="15">
        <text>7,8-dihydropteroate + L-glutamate + ATP = 7,8-dihydrofolate + ADP + phosphate + H(+)</text>
        <dbReference type="Rhea" id="RHEA:23584"/>
        <dbReference type="ChEBI" id="CHEBI:15378"/>
        <dbReference type="ChEBI" id="CHEBI:17839"/>
        <dbReference type="ChEBI" id="CHEBI:29985"/>
        <dbReference type="ChEBI" id="CHEBI:30616"/>
        <dbReference type="ChEBI" id="CHEBI:43474"/>
        <dbReference type="ChEBI" id="CHEBI:57451"/>
        <dbReference type="ChEBI" id="CHEBI:456216"/>
        <dbReference type="EC" id="6.3.2.12"/>
    </reaction>
</comment>
<dbReference type="GO" id="GO:0005737">
    <property type="term" value="C:cytoplasm"/>
    <property type="evidence" value="ECO:0007669"/>
    <property type="project" value="TreeGrafter"/>
</dbReference>
<evidence type="ECO:0000256" key="6">
    <source>
        <dbReference type="ARBA" id="ARBA00022598"/>
    </source>
</evidence>
<evidence type="ECO:0000256" key="15">
    <source>
        <dbReference type="ARBA" id="ARBA00049161"/>
    </source>
</evidence>
<evidence type="ECO:0000256" key="9">
    <source>
        <dbReference type="ARBA" id="ARBA00022840"/>
    </source>
</evidence>
<evidence type="ECO:0000259" key="17">
    <source>
        <dbReference type="Pfam" id="PF02875"/>
    </source>
</evidence>
<dbReference type="Pfam" id="PF02875">
    <property type="entry name" value="Mur_ligase_C"/>
    <property type="match status" value="1"/>
</dbReference>
<comment type="pathway">
    <text evidence="3">Cofactor biosynthesis; tetrahydrofolylpolyglutamate biosynthesis.</text>
</comment>
<keyword evidence="9 16" id="KW-0067">ATP-binding</keyword>
<dbReference type="Gene3D" id="3.40.1190.10">
    <property type="entry name" value="Mur-like, catalytic domain"/>
    <property type="match status" value="1"/>
</dbReference>
<accession>A0A9Q8TVZ0</accession>
<dbReference type="GO" id="GO:0046656">
    <property type="term" value="P:folic acid biosynthetic process"/>
    <property type="evidence" value="ECO:0007669"/>
    <property type="project" value="UniProtKB-KW"/>
</dbReference>
<dbReference type="SUPFAM" id="SSF53244">
    <property type="entry name" value="MurD-like peptide ligases, peptide-binding domain"/>
    <property type="match status" value="1"/>
</dbReference>
<dbReference type="InterPro" id="IPR013221">
    <property type="entry name" value="Mur_ligase_cen"/>
</dbReference>
<dbReference type="NCBIfam" id="TIGR01499">
    <property type="entry name" value="folC"/>
    <property type="match status" value="1"/>
</dbReference>